<dbReference type="RefSeq" id="WP_133033649.1">
    <property type="nucleotide sequence ID" value="NZ_BAABEI010000012.1"/>
</dbReference>
<evidence type="ECO:0000259" key="2">
    <source>
        <dbReference type="Pfam" id="PF09335"/>
    </source>
</evidence>
<dbReference type="InterPro" id="IPR051311">
    <property type="entry name" value="DedA_domain"/>
</dbReference>
<evidence type="ECO:0000313" key="3">
    <source>
        <dbReference type="EMBL" id="TCN47148.1"/>
    </source>
</evidence>
<feature type="transmembrane region" description="Helical" evidence="1">
    <location>
        <begin position="119"/>
        <end position="142"/>
    </location>
</feature>
<protein>
    <submittedName>
        <fullName evidence="3">Membrane protein YqaA with SNARE-associated domain</fullName>
    </submittedName>
</protein>
<comment type="caution">
    <text evidence="3">The sequence shown here is derived from an EMBL/GenBank/DDBJ whole genome shotgun (WGS) entry which is preliminary data.</text>
</comment>
<reference evidence="3 4" key="1">
    <citation type="submission" date="2019-03" db="EMBL/GenBank/DDBJ databases">
        <title>Genomic Encyclopedia of Type Strains, Phase IV (KMG-IV): sequencing the most valuable type-strain genomes for metagenomic binning, comparative biology and taxonomic classification.</title>
        <authorList>
            <person name="Goeker M."/>
        </authorList>
    </citation>
    <scope>NUCLEOTIDE SEQUENCE [LARGE SCALE GENOMIC DNA]</scope>
    <source>
        <strain evidence="3 4">DSM 18401</strain>
    </source>
</reference>
<accession>A0A4R2CYX5</accession>
<dbReference type="AlphaFoldDB" id="A0A4R2CYX5"/>
<evidence type="ECO:0000256" key="1">
    <source>
        <dbReference type="SAM" id="Phobius"/>
    </source>
</evidence>
<feature type="transmembrane region" description="Helical" evidence="1">
    <location>
        <begin position="41"/>
        <end position="61"/>
    </location>
</feature>
<sequence length="145" mass="15761">MSTLAAYGGLFLAALVAATILPAQSEAVLGGLLATGTYSPALLILVAGTGNVLGSVINWLLGRGVERFRGTRWFPVSDGNLDRAGRWYRRYGWWSLLLSWMPVIGDPLTVAAGVMREPFLRFLVVVSIAKFGRYIVLAALVLHWL</sequence>
<keyword evidence="1" id="KW-0812">Transmembrane</keyword>
<keyword evidence="1" id="KW-0472">Membrane</keyword>
<proteinExistence type="predicted"/>
<dbReference type="InterPro" id="IPR032816">
    <property type="entry name" value="VTT_dom"/>
</dbReference>
<dbReference type="EMBL" id="SLVX01000003">
    <property type="protein sequence ID" value="TCN47148.1"/>
    <property type="molecule type" value="Genomic_DNA"/>
</dbReference>
<gene>
    <name evidence="3" type="ORF">EV665_103322</name>
</gene>
<name>A0A4R2CYX5_SHIGR</name>
<keyword evidence="4" id="KW-1185">Reference proteome</keyword>
<feature type="transmembrane region" description="Helical" evidence="1">
    <location>
        <begin position="91"/>
        <end position="113"/>
    </location>
</feature>
<dbReference type="PANTHER" id="PTHR42709:SF4">
    <property type="entry name" value="INNER MEMBRANE PROTEIN YQAA"/>
    <property type="match status" value="1"/>
</dbReference>
<dbReference type="PANTHER" id="PTHR42709">
    <property type="entry name" value="ALKALINE PHOSPHATASE LIKE PROTEIN"/>
    <property type="match status" value="1"/>
</dbReference>
<dbReference type="Pfam" id="PF09335">
    <property type="entry name" value="VTT_dom"/>
    <property type="match status" value="1"/>
</dbReference>
<keyword evidence="1" id="KW-1133">Transmembrane helix</keyword>
<evidence type="ECO:0000313" key="4">
    <source>
        <dbReference type="Proteomes" id="UP000295351"/>
    </source>
</evidence>
<feature type="domain" description="VTT" evidence="2">
    <location>
        <begin position="28"/>
        <end position="140"/>
    </location>
</feature>
<organism evidence="3 4">
    <name type="scientific">Shinella granuli</name>
    <dbReference type="NCBI Taxonomy" id="323621"/>
    <lineage>
        <taxon>Bacteria</taxon>
        <taxon>Pseudomonadati</taxon>
        <taxon>Pseudomonadota</taxon>
        <taxon>Alphaproteobacteria</taxon>
        <taxon>Hyphomicrobiales</taxon>
        <taxon>Rhizobiaceae</taxon>
        <taxon>Shinella</taxon>
    </lineage>
</organism>
<dbReference type="Proteomes" id="UP000295351">
    <property type="component" value="Unassembled WGS sequence"/>
</dbReference>